<dbReference type="GO" id="GO:0016491">
    <property type="term" value="F:oxidoreductase activity"/>
    <property type="evidence" value="ECO:0007669"/>
    <property type="project" value="InterPro"/>
</dbReference>
<reference evidence="2" key="1">
    <citation type="journal article" date="2014" name="Front. Microbiol.">
        <title>High frequency of phylogenetically diverse reductive dehalogenase-homologous genes in deep subseafloor sedimentary metagenomes.</title>
        <authorList>
            <person name="Kawai M."/>
            <person name="Futagami T."/>
            <person name="Toyoda A."/>
            <person name="Takaki Y."/>
            <person name="Nishi S."/>
            <person name="Hori S."/>
            <person name="Arai W."/>
            <person name="Tsubouchi T."/>
            <person name="Morono Y."/>
            <person name="Uchiyama I."/>
            <person name="Ito T."/>
            <person name="Fujiyama A."/>
            <person name="Inagaki F."/>
            <person name="Takami H."/>
        </authorList>
    </citation>
    <scope>NUCLEOTIDE SEQUENCE</scope>
    <source>
        <strain evidence="2">Expedition CK06-06</strain>
    </source>
</reference>
<dbReference type="InterPro" id="IPR036291">
    <property type="entry name" value="NAD(P)-bd_dom_sf"/>
</dbReference>
<dbReference type="CDD" id="cd08267">
    <property type="entry name" value="MDR1"/>
    <property type="match status" value="1"/>
</dbReference>
<dbReference type="InterPro" id="IPR013154">
    <property type="entry name" value="ADH-like_N"/>
</dbReference>
<accession>X0X722</accession>
<dbReference type="InterPro" id="IPR011032">
    <property type="entry name" value="GroES-like_sf"/>
</dbReference>
<dbReference type="PANTHER" id="PTHR11695:SF648">
    <property type="entry name" value="ZINC-BINDING OXIDOREDUCTASE"/>
    <property type="match status" value="1"/>
</dbReference>
<proteinExistence type="predicted"/>
<dbReference type="Gene3D" id="3.90.180.10">
    <property type="entry name" value="Medium-chain alcohol dehydrogenases, catalytic domain"/>
    <property type="match status" value="1"/>
</dbReference>
<dbReference type="SUPFAM" id="SSF50129">
    <property type="entry name" value="GroES-like"/>
    <property type="match status" value="1"/>
</dbReference>
<feature type="domain" description="Enoyl reductase (ER)" evidence="1">
    <location>
        <begin position="4"/>
        <end position="239"/>
    </location>
</feature>
<dbReference type="EMBL" id="BARS01043360">
    <property type="protein sequence ID" value="GAG38835.1"/>
    <property type="molecule type" value="Genomic_DNA"/>
</dbReference>
<dbReference type="Pfam" id="PF08240">
    <property type="entry name" value="ADH_N"/>
    <property type="match status" value="1"/>
</dbReference>
<feature type="non-terminal residue" evidence="2">
    <location>
        <position position="250"/>
    </location>
</feature>
<organism evidence="2">
    <name type="scientific">marine sediment metagenome</name>
    <dbReference type="NCBI Taxonomy" id="412755"/>
    <lineage>
        <taxon>unclassified sequences</taxon>
        <taxon>metagenomes</taxon>
        <taxon>ecological metagenomes</taxon>
    </lineage>
</organism>
<dbReference type="PANTHER" id="PTHR11695">
    <property type="entry name" value="ALCOHOL DEHYDROGENASE RELATED"/>
    <property type="match status" value="1"/>
</dbReference>
<evidence type="ECO:0000313" key="2">
    <source>
        <dbReference type="EMBL" id="GAG38835.1"/>
    </source>
</evidence>
<comment type="caution">
    <text evidence="2">The sequence shown here is derived from an EMBL/GenBank/DDBJ whole genome shotgun (WGS) entry which is preliminary data.</text>
</comment>
<sequence>FFTGIFKPNKPIPGTEFAGKIEEIGKNVSSFKVGDKVFGFDDSGSGSHAQYMTILKDKALTKIPSNITYEQAAASTEGAHYAYNFIKKVNLKSGQKFLVNGATGAIGSAAVQLLKYFGAYVTAVCNTKNMELVKSLGADKVIDYTKEDFTKDNQKYNFIFDTVGKSSFAKCKPLLQPGGVYISSDLGYMAQNVFLPLITPIIKPMIGNKKTVFPITTDIKGSILLIKKLIEQGKFKAVIDRRYPLEQIVE</sequence>
<feature type="non-terminal residue" evidence="2">
    <location>
        <position position="1"/>
    </location>
</feature>
<dbReference type="Gene3D" id="3.40.50.720">
    <property type="entry name" value="NAD(P)-binding Rossmann-like Domain"/>
    <property type="match status" value="1"/>
</dbReference>
<dbReference type="SMART" id="SM00829">
    <property type="entry name" value="PKS_ER"/>
    <property type="match status" value="1"/>
</dbReference>
<dbReference type="InterPro" id="IPR020843">
    <property type="entry name" value="ER"/>
</dbReference>
<protein>
    <recommendedName>
        <fullName evidence="1">Enoyl reductase (ER) domain-containing protein</fullName>
    </recommendedName>
</protein>
<dbReference type="AlphaFoldDB" id="X0X722"/>
<dbReference type="InterPro" id="IPR050700">
    <property type="entry name" value="YIM1/Zinc_Alcohol_DH_Fams"/>
</dbReference>
<dbReference type="SUPFAM" id="SSF51735">
    <property type="entry name" value="NAD(P)-binding Rossmann-fold domains"/>
    <property type="match status" value="1"/>
</dbReference>
<dbReference type="Pfam" id="PF13602">
    <property type="entry name" value="ADH_zinc_N_2"/>
    <property type="match status" value="1"/>
</dbReference>
<evidence type="ECO:0000259" key="1">
    <source>
        <dbReference type="SMART" id="SM00829"/>
    </source>
</evidence>
<gene>
    <name evidence="2" type="ORF">S01H1_65660</name>
</gene>
<name>X0X722_9ZZZZ</name>